<dbReference type="SUPFAM" id="SSF47384">
    <property type="entry name" value="Homodimeric domain of signal transducing histidine kinase"/>
    <property type="match status" value="1"/>
</dbReference>
<dbReference type="InterPro" id="IPR036097">
    <property type="entry name" value="HisK_dim/P_sf"/>
</dbReference>
<dbReference type="Gene3D" id="1.10.287.130">
    <property type="match status" value="1"/>
</dbReference>
<evidence type="ECO:0000256" key="12">
    <source>
        <dbReference type="PROSITE-ProRule" id="PRU00169"/>
    </source>
</evidence>
<name>A0A5C8JGP9_9BACT</name>
<dbReference type="SMART" id="SM00342">
    <property type="entry name" value="HTH_ARAC"/>
    <property type="match status" value="1"/>
</dbReference>
<evidence type="ECO:0000256" key="4">
    <source>
        <dbReference type="ARBA" id="ARBA00022679"/>
    </source>
</evidence>
<dbReference type="InterPro" id="IPR011006">
    <property type="entry name" value="CheY-like_superfamily"/>
</dbReference>
<evidence type="ECO:0000256" key="7">
    <source>
        <dbReference type="ARBA" id="ARBA00022840"/>
    </source>
</evidence>
<dbReference type="FunFam" id="2.60.40.10:FF:000791">
    <property type="entry name" value="Two-component system sensor histidine kinase/response regulator"/>
    <property type="match status" value="1"/>
</dbReference>
<dbReference type="InterPro" id="IPR001789">
    <property type="entry name" value="Sig_transdc_resp-reg_receiver"/>
</dbReference>
<dbReference type="SUPFAM" id="SSF46689">
    <property type="entry name" value="Homeodomain-like"/>
    <property type="match status" value="1"/>
</dbReference>
<evidence type="ECO:0000256" key="6">
    <source>
        <dbReference type="ARBA" id="ARBA00022777"/>
    </source>
</evidence>
<dbReference type="PRINTS" id="PR00344">
    <property type="entry name" value="BCTRLSENSOR"/>
</dbReference>
<dbReference type="SMART" id="SM00448">
    <property type="entry name" value="REC"/>
    <property type="match status" value="1"/>
</dbReference>
<evidence type="ECO:0000313" key="17">
    <source>
        <dbReference type="Proteomes" id="UP000321926"/>
    </source>
</evidence>
<dbReference type="Gene3D" id="1.10.10.60">
    <property type="entry name" value="Homeodomain-like"/>
    <property type="match status" value="1"/>
</dbReference>
<dbReference type="Pfam" id="PF07494">
    <property type="entry name" value="Reg_prop"/>
    <property type="match status" value="3"/>
</dbReference>
<keyword evidence="17" id="KW-1185">Reference proteome</keyword>
<reference evidence="16 17" key="1">
    <citation type="submission" date="2019-08" db="EMBL/GenBank/DDBJ databases">
        <authorList>
            <person name="Shi S."/>
        </authorList>
    </citation>
    <scope>NUCLEOTIDE SEQUENCE [LARGE SCALE GENOMIC DNA]</scope>
    <source>
        <strain evidence="16 17">GY10130</strain>
    </source>
</reference>
<dbReference type="InterPro" id="IPR036890">
    <property type="entry name" value="HATPase_C_sf"/>
</dbReference>
<dbReference type="CDD" id="cd00082">
    <property type="entry name" value="HisKA"/>
    <property type="match status" value="1"/>
</dbReference>
<dbReference type="GO" id="GO:0003700">
    <property type="term" value="F:DNA-binding transcription factor activity"/>
    <property type="evidence" value="ECO:0007669"/>
    <property type="project" value="InterPro"/>
</dbReference>
<keyword evidence="8" id="KW-0902">Two-component regulatory system</keyword>
<keyword evidence="11" id="KW-0804">Transcription</keyword>
<feature type="modified residue" description="4-aspartylphosphate" evidence="12">
    <location>
        <position position="1257"/>
    </location>
</feature>
<evidence type="ECO:0000256" key="5">
    <source>
        <dbReference type="ARBA" id="ARBA00022741"/>
    </source>
</evidence>
<organism evidence="16 17">
    <name type="scientific">Pontibacter qinzhouensis</name>
    <dbReference type="NCBI Taxonomy" id="2603253"/>
    <lineage>
        <taxon>Bacteria</taxon>
        <taxon>Pseudomonadati</taxon>
        <taxon>Bacteroidota</taxon>
        <taxon>Cytophagia</taxon>
        <taxon>Cytophagales</taxon>
        <taxon>Hymenobacteraceae</taxon>
        <taxon>Pontibacter</taxon>
    </lineage>
</organism>
<dbReference type="PANTHER" id="PTHR43547">
    <property type="entry name" value="TWO-COMPONENT HISTIDINE KINASE"/>
    <property type="match status" value="1"/>
</dbReference>
<evidence type="ECO:0000259" key="13">
    <source>
        <dbReference type="PROSITE" id="PS01124"/>
    </source>
</evidence>
<dbReference type="Pfam" id="PF07495">
    <property type="entry name" value="Y_Y_Y"/>
    <property type="match status" value="1"/>
</dbReference>
<dbReference type="Pfam" id="PF00512">
    <property type="entry name" value="HisKA"/>
    <property type="match status" value="1"/>
</dbReference>
<feature type="domain" description="Histidine kinase" evidence="14">
    <location>
        <begin position="945"/>
        <end position="1163"/>
    </location>
</feature>
<dbReference type="InterPro" id="IPR009057">
    <property type="entry name" value="Homeodomain-like_sf"/>
</dbReference>
<dbReference type="GO" id="GO:0005524">
    <property type="term" value="F:ATP binding"/>
    <property type="evidence" value="ECO:0007669"/>
    <property type="project" value="UniProtKB-KW"/>
</dbReference>
<dbReference type="InterPro" id="IPR013783">
    <property type="entry name" value="Ig-like_fold"/>
</dbReference>
<dbReference type="SMART" id="SM00388">
    <property type="entry name" value="HisKA"/>
    <property type="match status" value="1"/>
</dbReference>
<dbReference type="InterPro" id="IPR005467">
    <property type="entry name" value="His_kinase_dom"/>
</dbReference>
<dbReference type="RefSeq" id="WP_147922551.1">
    <property type="nucleotide sequence ID" value="NZ_VRTY01000057.1"/>
</dbReference>
<evidence type="ECO:0000256" key="10">
    <source>
        <dbReference type="ARBA" id="ARBA00023125"/>
    </source>
</evidence>
<keyword evidence="6" id="KW-0418">Kinase</keyword>
<evidence type="ECO:0000256" key="2">
    <source>
        <dbReference type="ARBA" id="ARBA00012438"/>
    </source>
</evidence>
<dbReference type="FunFam" id="3.30.565.10:FF:000037">
    <property type="entry name" value="Hybrid sensor histidine kinase/response regulator"/>
    <property type="match status" value="1"/>
</dbReference>
<proteinExistence type="predicted"/>
<accession>A0A5C8JGP9</accession>
<dbReference type="EC" id="2.7.13.3" evidence="2"/>
<dbReference type="InterPro" id="IPR004358">
    <property type="entry name" value="Sig_transdc_His_kin-like_C"/>
</dbReference>
<keyword evidence="5" id="KW-0547">Nucleotide-binding</keyword>
<dbReference type="Pfam" id="PF12833">
    <property type="entry name" value="HTH_18"/>
    <property type="match status" value="1"/>
</dbReference>
<evidence type="ECO:0000259" key="14">
    <source>
        <dbReference type="PROSITE" id="PS50109"/>
    </source>
</evidence>
<dbReference type="EMBL" id="VRTY01000057">
    <property type="protein sequence ID" value="TXK37685.1"/>
    <property type="molecule type" value="Genomic_DNA"/>
</dbReference>
<feature type="domain" description="Response regulatory" evidence="15">
    <location>
        <begin position="1209"/>
        <end position="1324"/>
    </location>
</feature>
<evidence type="ECO:0000256" key="11">
    <source>
        <dbReference type="ARBA" id="ARBA00023163"/>
    </source>
</evidence>
<dbReference type="PROSITE" id="PS50110">
    <property type="entry name" value="RESPONSE_REGULATORY"/>
    <property type="match status" value="1"/>
</dbReference>
<dbReference type="InterPro" id="IPR015943">
    <property type="entry name" value="WD40/YVTN_repeat-like_dom_sf"/>
</dbReference>
<evidence type="ECO:0000256" key="3">
    <source>
        <dbReference type="ARBA" id="ARBA00022553"/>
    </source>
</evidence>
<dbReference type="InterPro" id="IPR003594">
    <property type="entry name" value="HATPase_dom"/>
</dbReference>
<dbReference type="Gene3D" id="2.130.10.10">
    <property type="entry name" value="YVTN repeat-like/Quinoprotein amine dehydrogenase"/>
    <property type="match status" value="4"/>
</dbReference>
<dbReference type="PROSITE" id="PS00041">
    <property type="entry name" value="HTH_ARAC_FAMILY_1"/>
    <property type="match status" value="1"/>
</dbReference>
<dbReference type="SUPFAM" id="SSF63829">
    <property type="entry name" value="Calcium-dependent phosphotriesterase"/>
    <property type="match status" value="3"/>
</dbReference>
<dbReference type="FunFam" id="1.10.287.130:FF:000045">
    <property type="entry name" value="Two-component system sensor histidine kinase/response regulator"/>
    <property type="match status" value="1"/>
</dbReference>
<dbReference type="Gene3D" id="2.60.40.10">
    <property type="entry name" value="Immunoglobulins"/>
    <property type="match status" value="1"/>
</dbReference>
<dbReference type="PROSITE" id="PS50109">
    <property type="entry name" value="HIS_KIN"/>
    <property type="match status" value="1"/>
</dbReference>
<keyword evidence="3 12" id="KW-0597">Phosphoprotein</keyword>
<dbReference type="InterPro" id="IPR018062">
    <property type="entry name" value="HTH_AraC-typ_CS"/>
</dbReference>
<dbReference type="SMART" id="SM00387">
    <property type="entry name" value="HATPase_c"/>
    <property type="match status" value="1"/>
</dbReference>
<evidence type="ECO:0000256" key="1">
    <source>
        <dbReference type="ARBA" id="ARBA00000085"/>
    </source>
</evidence>
<dbReference type="PROSITE" id="PS01124">
    <property type="entry name" value="HTH_ARAC_FAMILY_2"/>
    <property type="match status" value="1"/>
</dbReference>
<keyword evidence="9" id="KW-0805">Transcription regulation</keyword>
<dbReference type="SUPFAM" id="SSF55874">
    <property type="entry name" value="ATPase domain of HSP90 chaperone/DNA topoisomerase II/histidine kinase"/>
    <property type="match status" value="1"/>
</dbReference>
<dbReference type="InterPro" id="IPR003661">
    <property type="entry name" value="HisK_dim/P_dom"/>
</dbReference>
<evidence type="ECO:0000256" key="8">
    <source>
        <dbReference type="ARBA" id="ARBA00023012"/>
    </source>
</evidence>
<dbReference type="Pfam" id="PF02518">
    <property type="entry name" value="HATPase_c"/>
    <property type="match status" value="1"/>
</dbReference>
<keyword evidence="10" id="KW-0238">DNA-binding</keyword>
<keyword evidence="4" id="KW-0808">Transferase</keyword>
<keyword evidence="7" id="KW-0067">ATP-binding</keyword>
<comment type="catalytic activity">
    <reaction evidence="1">
        <text>ATP + protein L-histidine = ADP + protein N-phospho-L-histidine.</text>
        <dbReference type="EC" id="2.7.13.3"/>
    </reaction>
</comment>
<evidence type="ECO:0000256" key="9">
    <source>
        <dbReference type="ARBA" id="ARBA00023015"/>
    </source>
</evidence>
<dbReference type="Gene3D" id="3.40.50.2300">
    <property type="match status" value="1"/>
</dbReference>
<sequence>MNRSNIIGFLLFVVLLTTTTGVSGQVKCKIERYTTEDGLSHDNVTSTLKDRDGFMWLGTWDGINRFDGHNFIAYKSFPGDNSKLKNNRIESIVEDDAGFLWLKAYDNNVYRFDKRTEQFYAIGELLEKQGLRNIVFDNVILGKKGIVWLTTSNQGLFYVLKSTSAKPEIYRYANAPIIGPDNNFRKINFLFTDKANTAWAGTTSGLCRFTQYDGGTIQGNNIRLDMLDKLNFTSFAEGTDKIWFGTSQGYLVVYDKKANHFRKQKICNSSINSVCLSNKRNVLYLTNSNRQLLTARTSDLQTAVASLPGKAPFLSVFEDNTGLVWIEPEDQGAIKFDPADQSFRHFTQPKDATFHPSFRVFKVFEDHKKRVWVSMQGGGFGYYDPTADSVKYFYNKPGSSEQLFSNFVTSSFVDASGVMWLCTNDRGINKIIFQDEHFKNKMLVPNTPNKSDNEVRGVFHDSKNRLWLSSKSGHLFVYNNGELVPGLFHNVPRGGLGNIYTIIEDSKKNIWLGTKGAGLFKAEPVDHMLNQYKLIHFQFSQDDSYSLNSNMIHTVIEDSKGRIWVGTFGAGLNLIEQKEGKVRFLNDKNSFHRYPKRLFKRIRHLNEGPAGDIWVATTDGLLIFNPDEKDELIFDSHRKIPGNKASLGNNDVQYILRDSKNGMWLCTSGGGLNKAIADHGSYKFRVYTKEEGLPNDYLLSAVEDDSGKLWLVSENGISRFDPETEQFRNYDSYDGLPKAGFSEAAAIRLGNGNLLFGSKSGYLVFNPAEITNKKIAANMVFTNFQVNNRNVEPAVQDSPLKLSINHTEKVELAFDQNMLGLEFTVLDFHSGSRQGYAYRLKGYDAQWHQVKDQHKAIYTNLPPGKYMFEVKSLNTGVYETIPSKKLAITIHPPVWRTTWAYIIYTILVLILLEIIRRVTFSMIKLRNRIAIEQKLTDLKLRFFTNISHELRTPLTLIVNPIEAIASQEELSPKGREYINVVRKNTGRMVRFINQLLDFRKAQGSKMKLNIERTEIVALVREICEHFTEAAAEKQILLHTTSNVKEFYAWIDTEKIDTVLYNLLSNALKFTPNGKVITVEIICTANDSLTLKVIDQGIGVPNDKLSDIFELYYEVDKLKGNNIEGTGIGLALAKEFVELHHGKITAQNNATAGLTVAVSLQTGKEHYKEEEILTVGLEPVDNGQIALPAELLTENASTDTALAEQAGLQLVLLVEDNSELRRFLADQLKAAYRVEEAEDGEEGLVMAMRLLPDLVISDIMMPKMDGIQLLDKLKNIDITSHIPVILLTARTSVEYQIEGLNYGADYYITKPFQTDFIRASVKNLLARRKKIFDALLSGKKILELKPSEIIITSNDEAFLTKIIQIVESGMSDPEFNIDAVAENIGMGRTTFYRKFTSLTNLAPVEFVRDMRLQRGKQLLDVGEGNVTEIASSIGFSSAGYFSTCFKKKFSLTPTEYLKTSKVPHG</sequence>
<dbReference type="GO" id="GO:0043565">
    <property type="term" value="F:sequence-specific DNA binding"/>
    <property type="evidence" value="ECO:0007669"/>
    <property type="project" value="InterPro"/>
</dbReference>
<evidence type="ECO:0000259" key="15">
    <source>
        <dbReference type="PROSITE" id="PS50110"/>
    </source>
</evidence>
<feature type="domain" description="HTH araC/xylS-type" evidence="13">
    <location>
        <begin position="1359"/>
        <end position="1458"/>
    </location>
</feature>
<protein>
    <recommendedName>
        <fullName evidence="2">histidine kinase</fullName>
        <ecNumber evidence="2">2.7.13.3</ecNumber>
    </recommendedName>
</protein>
<dbReference type="Gene3D" id="3.30.565.10">
    <property type="entry name" value="Histidine kinase-like ATPase, C-terminal domain"/>
    <property type="match status" value="1"/>
</dbReference>
<dbReference type="SUPFAM" id="SSF52172">
    <property type="entry name" value="CheY-like"/>
    <property type="match status" value="1"/>
</dbReference>
<comment type="caution">
    <text evidence="16">The sequence shown here is derived from an EMBL/GenBank/DDBJ whole genome shotgun (WGS) entry which is preliminary data.</text>
</comment>
<gene>
    <name evidence="16" type="ORF">FVR03_14875</name>
</gene>
<dbReference type="Pfam" id="PF00072">
    <property type="entry name" value="Response_reg"/>
    <property type="match status" value="1"/>
</dbReference>
<dbReference type="GO" id="GO:0000155">
    <property type="term" value="F:phosphorelay sensor kinase activity"/>
    <property type="evidence" value="ECO:0007669"/>
    <property type="project" value="InterPro"/>
</dbReference>
<dbReference type="Proteomes" id="UP000321926">
    <property type="component" value="Unassembled WGS sequence"/>
</dbReference>
<dbReference type="InterPro" id="IPR011110">
    <property type="entry name" value="Reg_prop"/>
</dbReference>
<dbReference type="CDD" id="cd17574">
    <property type="entry name" value="REC_OmpR"/>
    <property type="match status" value="1"/>
</dbReference>
<evidence type="ECO:0000313" key="16">
    <source>
        <dbReference type="EMBL" id="TXK37685.1"/>
    </source>
</evidence>
<dbReference type="PANTHER" id="PTHR43547:SF2">
    <property type="entry name" value="HYBRID SIGNAL TRANSDUCTION HISTIDINE KINASE C"/>
    <property type="match status" value="1"/>
</dbReference>
<dbReference type="OrthoDB" id="9797097at2"/>
<dbReference type="InterPro" id="IPR011123">
    <property type="entry name" value="Y_Y_Y"/>
</dbReference>
<dbReference type="InterPro" id="IPR018060">
    <property type="entry name" value="HTH_AraC"/>
</dbReference>